<dbReference type="InterPro" id="IPR001841">
    <property type="entry name" value="Znf_RING"/>
</dbReference>
<dbReference type="Pfam" id="PF13639">
    <property type="entry name" value="zf-RING_2"/>
    <property type="match status" value="1"/>
</dbReference>
<dbReference type="Proteomes" id="UP001310594">
    <property type="component" value="Unassembled WGS sequence"/>
</dbReference>
<keyword evidence="1" id="KW-0479">Metal-binding</keyword>
<evidence type="ECO:0000313" key="3">
    <source>
        <dbReference type="EMBL" id="KAK5705186.1"/>
    </source>
</evidence>
<dbReference type="GO" id="GO:0008270">
    <property type="term" value="F:zinc ion binding"/>
    <property type="evidence" value="ECO:0007669"/>
    <property type="project" value="UniProtKB-KW"/>
</dbReference>
<keyword evidence="1" id="KW-0863">Zinc-finger</keyword>
<accession>A0AAN8A4C8</accession>
<protein>
    <recommendedName>
        <fullName evidence="2">RING-type domain-containing protein</fullName>
    </recommendedName>
</protein>
<organism evidence="3 4">
    <name type="scientific">Elasticomyces elasticus</name>
    <dbReference type="NCBI Taxonomy" id="574655"/>
    <lineage>
        <taxon>Eukaryota</taxon>
        <taxon>Fungi</taxon>
        <taxon>Dikarya</taxon>
        <taxon>Ascomycota</taxon>
        <taxon>Pezizomycotina</taxon>
        <taxon>Dothideomycetes</taxon>
        <taxon>Dothideomycetidae</taxon>
        <taxon>Mycosphaerellales</taxon>
        <taxon>Teratosphaeriaceae</taxon>
        <taxon>Elasticomyces</taxon>
    </lineage>
</organism>
<gene>
    <name evidence="3" type="ORF">LTR97_002303</name>
</gene>
<evidence type="ECO:0000259" key="2">
    <source>
        <dbReference type="PROSITE" id="PS50089"/>
    </source>
</evidence>
<dbReference type="InterPro" id="IPR013083">
    <property type="entry name" value="Znf_RING/FYVE/PHD"/>
</dbReference>
<dbReference type="AlphaFoldDB" id="A0AAN8A4C8"/>
<evidence type="ECO:0000256" key="1">
    <source>
        <dbReference type="PROSITE-ProRule" id="PRU00175"/>
    </source>
</evidence>
<dbReference type="Gene3D" id="3.30.40.10">
    <property type="entry name" value="Zinc/RING finger domain, C3HC4 (zinc finger)"/>
    <property type="match status" value="1"/>
</dbReference>
<proteinExistence type="predicted"/>
<comment type="caution">
    <text evidence="3">The sequence shown here is derived from an EMBL/GenBank/DDBJ whole genome shotgun (WGS) entry which is preliminary data.</text>
</comment>
<dbReference type="PROSITE" id="PS50089">
    <property type="entry name" value="ZF_RING_2"/>
    <property type="match status" value="1"/>
</dbReference>
<evidence type="ECO:0000313" key="4">
    <source>
        <dbReference type="Proteomes" id="UP001310594"/>
    </source>
</evidence>
<dbReference type="SUPFAM" id="SSF57850">
    <property type="entry name" value="RING/U-box"/>
    <property type="match status" value="1"/>
</dbReference>
<keyword evidence="1" id="KW-0862">Zinc</keyword>
<sequence length="515" mass="59024">MATNFDLHHRVTVNYPVRPRGLASRYKLNIIPVHNSQNRYDPSKPLIYHPKVIATTKLTMADDFRMVSFEGDAPSIDARAFHAKHQKIHPLLEFDGDQSLGLTRLIEDMAAWTAYNGTSVLDICTHHKYHGKDGKELVVWVHIRRSSELQLERGFSLMRSATYDLPLVEFEAIKIDALWHANALDVMYRRSDRAYFHVMLQAKSQNLTMSRTQWKTPSRELDALGKFPPVNNTRDPGDCGVCFQPLDGGQPVAQLPCHLTHALCRDCLRDWVKSIGLEAVGCPFDRNPLYTAAEADFIRWGTRGRGYYPTEASSQDYTPFENFVRSIGDVDARDDDDGQDFLTVKPVILMEFWDNLVAGMLTETNASTPLHLQPARYPGFREIRDYVREVFEACAGQVRTTDIIYKKVMDHVFSRLKQQHQMSGHFQTWTSAEQKCSLENVQCIHWVPYLRPGLLAFVRRMLQRTLMMAKIRDCNDTVGCAVSQFHHHGEKIYYNSAAQALKDELVRVLNEFGLM</sequence>
<feature type="domain" description="RING-type" evidence="2">
    <location>
        <begin position="239"/>
        <end position="286"/>
    </location>
</feature>
<dbReference type="EMBL" id="JAVRQU010000003">
    <property type="protein sequence ID" value="KAK5705186.1"/>
    <property type="molecule type" value="Genomic_DNA"/>
</dbReference>
<name>A0AAN8A4C8_9PEZI</name>
<reference evidence="3" key="1">
    <citation type="submission" date="2023-08" db="EMBL/GenBank/DDBJ databases">
        <title>Black Yeasts Isolated from many extreme environments.</title>
        <authorList>
            <person name="Coleine C."/>
            <person name="Stajich J.E."/>
            <person name="Selbmann L."/>
        </authorList>
    </citation>
    <scope>NUCLEOTIDE SEQUENCE</scope>
    <source>
        <strain evidence="3">CCFEE 5810</strain>
    </source>
</reference>